<keyword evidence="8 11" id="KW-0663">Pyridoxal phosphate</keyword>
<name>A0A1I7G684_9PROT</name>
<dbReference type="SUPFAM" id="SSF53383">
    <property type="entry name" value="PLP-dependent transferases"/>
    <property type="match status" value="1"/>
</dbReference>
<dbReference type="GO" id="GO:0000105">
    <property type="term" value="P:L-histidine biosynthetic process"/>
    <property type="evidence" value="ECO:0007669"/>
    <property type="project" value="UniProtKB-UniRule"/>
</dbReference>
<dbReference type="PANTHER" id="PTHR42885:SF2">
    <property type="entry name" value="HISTIDINOL-PHOSPHATE AMINOTRANSFERASE"/>
    <property type="match status" value="1"/>
</dbReference>
<comment type="similarity">
    <text evidence="3 11">Belongs to the class-II pyridoxal-phosphate-dependent aminotransferase family. Histidinol-phosphate aminotransferase subfamily.</text>
</comment>
<dbReference type="InterPro" id="IPR015424">
    <property type="entry name" value="PyrdxlP-dep_Trfase"/>
</dbReference>
<dbReference type="EC" id="2.6.1.9" evidence="11"/>
<evidence type="ECO:0000259" key="12">
    <source>
        <dbReference type="Pfam" id="PF00155"/>
    </source>
</evidence>
<protein>
    <recommendedName>
        <fullName evidence="11">Histidinol-phosphate aminotransferase</fullName>
        <ecNumber evidence="11">2.6.1.9</ecNumber>
    </recommendedName>
    <alternativeName>
        <fullName evidence="11">Imidazole acetol-phosphate transaminase</fullName>
    </alternativeName>
</protein>
<evidence type="ECO:0000256" key="9">
    <source>
        <dbReference type="ARBA" id="ARBA00023102"/>
    </source>
</evidence>
<keyword evidence="5 11" id="KW-0032">Aminotransferase</keyword>
<dbReference type="Proteomes" id="UP000182649">
    <property type="component" value="Unassembled WGS sequence"/>
</dbReference>
<dbReference type="InterPro" id="IPR015422">
    <property type="entry name" value="PyrdxlP-dep_Trfase_small"/>
</dbReference>
<dbReference type="GO" id="GO:0030170">
    <property type="term" value="F:pyridoxal phosphate binding"/>
    <property type="evidence" value="ECO:0007669"/>
    <property type="project" value="InterPro"/>
</dbReference>
<dbReference type="HAMAP" id="MF_01023">
    <property type="entry name" value="HisC_aminotrans_2"/>
    <property type="match status" value="1"/>
</dbReference>
<dbReference type="GO" id="GO:0004400">
    <property type="term" value="F:histidinol-phosphate transaminase activity"/>
    <property type="evidence" value="ECO:0007669"/>
    <property type="project" value="UniProtKB-UniRule"/>
</dbReference>
<proteinExistence type="inferred from homology"/>
<dbReference type="EMBL" id="FPBZ01000003">
    <property type="protein sequence ID" value="SFU43943.1"/>
    <property type="molecule type" value="Genomic_DNA"/>
</dbReference>
<evidence type="ECO:0000256" key="8">
    <source>
        <dbReference type="ARBA" id="ARBA00022898"/>
    </source>
</evidence>
<evidence type="ECO:0000256" key="6">
    <source>
        <dbReference type="ARBA" id="ARBA00022605"/>
    </source>
</evidence>
<dbReference type="AlphaFoldDB" id="A0A1I7G684"/>
<dbReference type="UniPathway" id="UPA00031">
    <property type="reaction ID" value="UER00012"/>
</dbReference>
<dbReference type="RefSeq" id="WP_074973637.1">
    <property type="nucleotide sequence ID" value="NZ_FPBZ01000003.1"/>
</dbReference>
<comment type="subunit">
    <text evidence="4 11">Homodimer.</text>
</comment>
<keyword evidence="7 11" id="KW-0808">Transferase</keyword>
<dbReference type="InterPro" id="IPR004839">
    <property type="entry name" value="Aminotransferase_I/II_large"/>
</dbReference>
<organism evidence="13 14">
    <name type="scientific">Nitrosospira multiformis</name>
    <dbReference type="NCBI Taxonomy" id="1231"/>
    <lineage>
        <taxon>Bacteria</taxon>
        <taxon>Pseudomonadati</taxon>
        <taxon>Pseudomonadota</taxon>
        <taxon>Betaproteobacteria</taxon>
        <taxon>Nitrosomonadales</taxon>
        <taxon>Nitrosomonadaceae</taxon>
        <taxon>Nitrosospira</taxon>
    </lineage>
</organism>
<evidence type="ECO:0000256" key="11">
    <source>
        <dbReference type="HAMAP-Rule" id="MF_01023"/>
    </source>
</evidence>
<evidence type="ECO:0000256" key="1">
    <source>
        <dbReference type="ARBA" id="ARBA00001933"/>
    </source>
</evidence>
<evidence type="ECO:0000256" key="5">
    <source>
        <dbReference type="ARBA" id="ARBA00022576"/>
    </source>
</evidence>
<evidence type="ECO:0000256" key="4">
    <source>
        <dbReference type="ARBA" id="ARBA00011738"/>
    </source>
</evidence>
<keyword evidence="6 11" id="KW-0028">Amino-acid biosynthesis</keyword>
<sequence length="365" mass="40209">MPFSPDQIIRPEILALSAYHVPPARGMIKLDAMENPYTLPPELRDEIARLAGDTPVNRYPDPDAAALKAALREALGIPDGMDIMLGNGSDEIIQIIALACGKPGAVLLSVEPTFVMFRMIATFASMNYVGVPLHPDFSLDTEAMLAAIARYQPAVIFIAYPNNPTGNLFDAVEISRIIDAAPGMVVIDEAYHAFADASFMDKLAHHPNLLLMRTLSKLGLAGLRLGLLVGKPEWLRQLEKLRLPYNVGIVTQRIAEKLLQHWDVLLQQAAAIKVERSSMSRRLSELEGIEVFPTDANFILFRLNQDHKAGQVFQELKQRGILVKNLDGAHPLLKNCLRVTVGMPGENTQFLAVLQTLLVKIEAKA</sequence>
<evidence type="ECO:0000313" key="14">
    <source>
        <dbReference type="Proteomes" id="UP000182649"/>
    </source>
</evidence>
<comment type="cofactor">
    <cofactor evidence="1 11">
        <name>pyridoxal 5'-phosphate</name>
        <dbReference type="ChEBI" id="CHEBI:597326"/>
    </cofactor>
</comment>
<dbReference type="InterPro" id="IPR015421">
    <property type="entry name" value="PyrdxlP-dep_Trfase_major"/>
</dbReference>
<evidence type="ECO:0000256" key="10">
    <source>
        <dbReference type="ARBA" id="ARBA00047481"/>
    </source>
</evidence>
<reference evidence="13 14" key="1">
    <citation type="submission" date="2016-10" db="EMBL/GenBank/DDBJ databases">
        <authorList>
            <person name="de Groot N.N."/>
        </authorList>
    </citation>
    <scope>NUCLEOTIDE SEQUENCE [LARGE SCALE GENOMIC DNA]</scope>
    <source>
        <strain evidence="13 14">Nl14</strain>
    </source>
</reference>
<evidence type="ECO:0000256" key="7">
    <source>
        <dbReference type="ARBA" id="ARBA00022679"/>
    </source>
</evidence>
<accession>A0A1I7G684</accession>
<evidence type="ECO:0000256" key="3">
    <source>
        <dbReference type="ARBA" id="ARBA00007970"/>
    </source>
</evidence>
<evidence type="ECO:0000313" key="13">
    <source>
        <dbReference type="EMBL" id="SFU43943.1"/>
    </source>
</evidence>
<dbReference type="CDD" id="cd00609">
    <property type="entry name" value="AAT_like"/>
    <property type="match status" value="1"/>
</dbReference>
<comment type="catalytic activity">
    <reaction evidence="10 11">
        <text>L-histidinol phosphate + 2-oxoglutarate = 3-(imidazol-4-yl)-2-oxopropyl phosphate + L-glutamate</text>
        <dbReference type="Rhea" id="RHEA:23744"/>
        <dbReference type="ChEBI" id="CHEBI:16810"/>
        <dbReference type="ChEBI" id="CHEBI:29985"/>
        <dbReference type="ChEBI" id="CHEBI:57766"/>
        <dbReference type="ChEBI" id="CHEBI:57980"/>
        <dbReference type="EC" id="2.6.1.9"/>
    </reaction>
</comment>
<comment type="pathway">
    <text evidence="2 11">Amino-acid biosynthesis; L-histidine biosynthesis; L-histidine from 5-phospho-alpha-D-ribose 1-diphosphate: step 7/9.</text>
</comment>
<gene>
    <name evidence="11" type="primary">hisC</name>
    <name evidence="13" type="ORF">SAMN05216417_103228</name>
</gene>
<dbReference type="Gene3D" id="3.90.1150.10">
    <property type="entry name" value="Aspartate Aminotransferase, domain 1"/>
    <property type="match status" value="1"/>
</dbReference>
<dbReference type="Gene3D" id="3.40.640.10">
    <property type="entry name" value="Type I PLP-dependent aspartate aminotransferase-like (Major domain)"/>
    <property type="match status" value="1"/>
</dbReference>
<dbReference type="NCBIfam" id="TIGR01141">
    <property type="entry name" value="hisC"/>
    <property type="match status" value="1"/>
</dbReference>
<feature type="domain" description="Aminotransferase class I/classII large" evidence="12">
    <location>
        <begin position="26"/>
        <end position="349"/>
    </location>
</feature>
<feature type="modified residue" description="N6-(pyridoxal phosphate)lysine" evidence="11">
    <location>
        <position position="217"/>
    </location>
</feature>
<dbReference type="PANTHER" id="PTHR42885">
    <property type="entry name" value="HISTIDINOL-PHOSPHATE AMINOTRANSFERASE-RELATED"/>
    <property type="match status" value="1"/>
</dbReference>
<evidence type="ECO:0000256" key="2">
    <source>
        <dbReference type="ARBA" id="ARBA00005011"/>
    </source>
</evidence>
<keyword evidence="9 11" id="KW-0368">Histidine biosynthesis</keyword>
<dbReference type="InterPro" id="IPR005861">
    <property type="entry name" value="HisP_aminotrans"/>
</dbReference>
<dbReference type="Pfam" id="PF00155">
    <property type="entry name" value="Aminotran_1_2"/>
    <property type="match status" value="1"/>
</dbReference>